<keyword evidence="2" id="KW-0472">Membrane</keyword>
<keyword evidence="2 3" id="KW-0812">Transmembrane</keyword>
<feature type="transmembrane region" description="Helical" evidence="2">
    <location>
        <begin position="211"/>
        <end position="234"/>
    </location>
</feature>
<keyword evidence="4" id="KW-1185">Reference proteome</keyword>
<evidence type="ECO:0000256" key="1">
    <source>
        <dbReference type="SAM" id="MobiDB-lite"/>
    </source>
</evidence>
<feature type="region of interest" description="Disordered" evidence="1">
    <location>
        <begin position="20"/>
        <end position="45"/>
    </location>
</feature>
<gene>
    <name evidence="3" type="ORF">BSAL_81990</name>
</gene>
<name>A0A0S4J286_BODSA</name>
<organism evidence="3 4">
    <name type="scientific">Bodo saltans</name>
    <name type="common">Flagellated protozoan</name>
    <dbReference type="NCBI Taxonomy" id="75058"/>
    <lineage>
        <taxon>Eukaryota</taxon>
        <taxon>Discoba</taxon>
        <taxon>Euglenozoa</taxon>
        <taxon>Kinetoplastea</taxon>
        <taxon>Metakinetoplastina</taxon>
        <taxon>Eubodonida</taxon>
        <taxon>Bodonidae</taxon>
        <taxon>Bodo</taxon>
    </lineage>
</organism>
<evidence type="ECO:0000313" key="4">
    <source>
        <dbReference type="Proteomes" id="UP000051952"/>
    </source>
</evidence>
<sequence length="244" mass="27330">MRPFFRTILVQEEARAAELAAAAHPSAPSPPPLSRASAMPSPPSSHQLMMNQSFVPLTMVTSGSTLDQRQAQSLVSDEIGAASFASWQQLSKDSMNLAKGETHSDAFFAKQKLGKNEWAQDTIPQRCLFSSFFFVLFLVCIPMKRSLHPHEKDSSPFATPFFLTSLLSSLLDCFSTTTTKNIFSPQGELKCICKLILRSTNFHFFQYPSHVVAHFHSVFFVFFPLLSLAPLLLYQIWLAPRSHK</sequence>
<dbReference type="EMBL" id="CYKH01000897">
    <property type="protein sequence ID" value="CUG60318.1"/>
    <property type="molecule type" value="Genomic_DNA"/>
</dbReference>
<proteinExistence type="predicted"/>
<evidence type="ECO:0000256" key="2">
    <source>
        <dbReference type="SAM" id="Phobius"/>
    </source>
</evidence>
<reference evidence="4" key="1">
    <citation type="submission" date="2015-09" db="EMBL/GenBank/DDBJ databases">
        <authorList>
            <consortium name="Pathogen Informatics"/>
        </authorList>
    </citation>
    <scope>NUCLEOTIDE SEQUENCE [LARGE SCALE GENOMIC DNA]</scope>
    <source>
        <strain evidence="4">Lake Konstanz</strain>
    </source>
</reference>
<accession>A0A0S4J286</accession>
<dbReference type="VEuPathDB" id="TriTrypDB:BSAL_81990"/>
<keyword evidence="2" id="KW-1133">Transmembrane helix</keyword>
<evidence type="ECO:0000313" key="3">
    <source>
        <dbReference type="EMBL" id="CUG60318.1"/>
    </source>
</evidence>
<protein>
    <submittedName>
        <fullName evidence="3">Transmembrane protein, putative</fullName>
    </submittedName>
</protein>
<dbReference type="AlphaFoldDB" id="A0A0S4J286"/>
<dbReference type="Proteomes" id="UP000051952">
    <property type="component" value="Unassembled WGS sequence"/>
</dbReference>